<evidence type="ECO:0000256" key="1">
    <source>
        <dbReference type="SAM" id="Phobius"/>
    </source>
</evidence>
<reference evidence="2 3" key="1">
    <citation type="journal article" date="2016" name="Mol. Biol. Evol.">
        <title>Comparative Genomics of Early-Diverging Mushroom-Forming Fungi Provides Insights into the Origins of Lignocellulose Decay Capabilities.</title>
        <authorList>
            <person name="Nagy L.G."/>
            <person name="Riley R."/>
            <person name="Tritt A."/>
            <person name="Adam C."/>
            <person name="Daum C."/>
            <person name="Floudas D."/>
            <person name="Sun H."/>
            <person name="Yadav J.S."/>
            <person name="Pangilinan J."/>
            <person name="Larsson K.H."/>
            <person name="Matsuura K."/>
            <person name="Barry K."/>
            <person name="Labutti K."/>
            <person name="Kuo R."/>
            <person name="Ohm R.A."/>
            <person name="Bhattacharya S.S."/>
            <person name="Shirouzu T."/>
            <person name="Yoshinaga Y."/>
            <person name="Martin F.M."/>
            <person name="Grigoriev I.V."/>
            <person name="Hibbett D.S."/>
        </authorList>
    </citation>
    <scope>NUCLEOTIDE SEQUENCE [LARGE SCALE GENOMIC DNA]</scope>
    <source>
        <strain evidence="2 3">HHB10207 ss-3</strain>
    </source>
</reference>
<evidence type="ECO:0000313" key="3">
    <source>
        <dbReference type="Proteomes" id="UP000076798"/>
    </source>
</evidence>
<organism evidence="2 3">
    <name type="scientific">Sistotremastrum suecicum HHB10207 ss-3</name>
    <dbReference type="NCBI Taxonomy" id="1314776"/>
    <lineage>
        <taxon>Eukaryota</taxon>
        <taxon>Fungi</taxon>
        <taxon>Dikarya</taxon>
        <taxon>Basidiomycota</taxon>
        <taxon>Agaricomycotina</taxon>
        <taxon>Agaricomycetes</taxon>
        <taxon>Sistotremastrales</taxon>
        <taxon>Sistotremastraceae</taxon>
        <taxon>Sistotremastrum</taxon>
    </lineage>
</organism>
<sequence>MSTPTYLPTAVIPDLRLSNDSRWRRARIVTHIWHSDWQIPNILFILNRNPVIANGVLQCSYPIRYDTMMMSATNSSGYEILLPAIISMSNLNIFVDIAPAILFLNGLSVYRISHTVYSNIGSLTGFCAIGAVVIVNI</sequence>
<accession>A0A166F7F1</accession>
<name>A0A166F7F1_9AGAM</name>
<evidence type="ECO:0000313" key="2">
    <source>
        <dbReference type="EMBL" id="KZT40358.1"/>
    </source>
</evidence>
<keyword evidence="3" id="KW-1185">Reference proteome</keyword>
<dbReference type="Proteomes" id="UP000076798">
    <property type="component" value="Unassembled WGS sequence"/>
</dbReference>
<keyword evidence="1" id="KW-0812">Transmembrane</keyword>
<feature type="transmembrane region" description="Helical" evidence="1">
    <location>
        <begin position="116"/>
        <end position="135"/>
    </location>
</feature>
<proteinExistence type="predicted"/>
<keyword evidence="1" id="KW-1133">Transmembrane helix</keyword>
<dbReference type="AlphaFoldDB" id="A0A166F7F1"/>
<keyword evidence="1" id="KW-0472">Membrane</keyword>
<dbReference type="EMBL" id="KV428034">
    <property type="protein sequence ID" value="KZT40358.1"/>
    <property type="molecule type" value="Genomic_DNA"/>
</dbReference>
<protein>
    <submittedName>
        <fullName evidence="2">Uncharacterized protein</fullName>
    </submittedName>
</protein>
<feature type="transmembrane region" description="Helical" evidence="1">
    <location>
        <begin position="80"/>
        <end position="104"/>
    </location>
</feature>
<gene>
    <name evidence="2" type="ORF">SISSUDRAFT_1032041</name>
</gene>